<sequence length="654" mass="69431">MKKGPLHFLGRKNQSLFGTSVKMQEMDDVELVLQPSAIPESGTASVRARPTVKHLSSPSLDSFQGFAVPTPKVPLLPPVNGVRTNGSDFTCGLNDPDLRNLRPPPMPAPKPPSAFPSMEEEDLSYLRPPQMAPPRPPSICSSGSASTLSASSLPPDLVPEHPKYAAPPPPSERQPKMKTPPPKPIRLSSIPSYDCPPQTPAPPPPVQKPTPSTFNPQNTAKLYEVPKTSILSRLEDPGPKPKQLLLLEDSESVKSTPALVQVDGKTPKLAPPAKTVPEEGKKPSLNISPASPTAAPELRKDLRPEPVGAGRPAQSQQKAANTSLGPSRDPPQGPPSPAGKFSPLLDRKLRNLKGGEGGASREAAAASPLTLLMAAKERDKHRSGPCPQGSGAAVKPRHASSFLTSKSIREESSKSAVENTQTPTVWPDPGPAPAKHTTRPPSTDGPAGPSKAANLATQQQRPEADREELAMPLLPPPPEFGDTDWLTEPPPVLPPPDPPRKPQPTHPSLKPKPPPASKLPPLQTRVSPRPPVEPKAAQSPASPSQSTLLSILQKKMLEMDHKMAPAKDAESGQDDWSSPLSDEDNGAPNVPKATRQSQKNPGVGKTGLDLQELEGKVSTSAIRNEPSPKHQYGCTFTVRPGSKQPITVANRGTS</sequence>
<feature type="compositionally biased region" description="Low complexity" evidence="1">
    <location>
        <begin position="138"/>
        <end position="152"/>
    </location>
</feature>
<gene>
    <name evidence="2" type="ORF">GSTENG00027318001</name>
</gene>
<proteinExistence type="predicted"/>
<feature type="compositionally biased region" description="Pro residues" evidence="1">
    <location>
        <begin position="197"/>
        <end position="208"/>
    </location>
</feature>
<feature type="compositionally biased region" description="Pro residues" evidence="1">
    <location>
        <begin position="165"/>
        <end position="184"/>
    </location>
</feature>
<feature type="compositionally biased region" description="Polar residues" evidence="1">
    <location>
        <begin position="414"/>
        <end position="424"/>
    </location>
</feature>
<dbReference type="AlphaFoldDB" id="Q4RXR1"/>
<comment type="caution">
    <text evidence="2">The sequence shown here is derived from an EMBL/GenBank/DDBJ whole genome shotgun (WGS) entry which is preliminary data.</text>
</comment>
<feature type="region of interest" description="Disordered" evidence="1">
    <location>
        <begin position="78"/>
        <end position="654"/>
    </location>
</feature>
<feature type="compositionally biased region" description="Pro residues" evidence="1">
    <location>
        <begin position="488"/>
        <end position="518"/>
    </location>
</feature>
<feature type="compositionally biased region" description="Pro residues" evidence="1">
    <location>
        <begin position="102"/>
        <end position="114"/>
    </location>
</feature>
<feature type="compositionally biased region" description="Polar residues" evidence="1">
    <location>
        <begin position="313"/>
        <end position="324"/>
    </location>
</feature>
<reference evidence="2" key="2">
    <citation type="submission" date="2004-02" db="EMBL/GenBank/DDBJ databases">
        <authorList>
            <consortium name="Genoscope"/>
            <consortium name="Whitehead Institute Centre for Genome Research"/>
        </authorList>
    </citation>
    <scope>NUCLEOTIDE SEQUENCE</scope>
</reference>
<dbReference type="KEGG" id="tng:GSTEN00027318G001"/>
<evidence type="ECO:0000256" key="1">
    <source>
        <dbReference type="SAM" id="MobiDB-lite"/>
    </source>
</evidence>
<protein>
    <submittedName>
        <fullName evidence="2">(spotted green pufferfish) hypothetical protein</fullName>
    </submittedName>
</protein>
<organism evidence="2">
    <name type="scientific">Tetraodon nigroviridis</name>
    <name type="common">Spotted green pufferfish</name>
    <name type="synonym">Chelonodon nigroviridis</name>
    <dbReference type="NCBI Taxonomy" id="99883"/>
    <lineage>
        <taxon>Eukaryota</taxon>
        <taxon>Metazoa</taxon>
        <taxon>Chordata</taxon>
        <taxon>Craniata</taxon>
        <taxon>Vertebrata</taxon>
        <taxon>Euteleostomi</taxon>
        <taxon>Actinopterygii</taxon>
        <taxon>Neopterygii</taxon>
        <taxon>Teleostei</taxon>
        <taxon>Neoteleostei</taxon>
        <taxon>Acanthomorphata</taxon>
        <taxon>Eupercaria</taxon>
        <taxon>Tetraodontiformes</taxon>
        <taxon>Tetradontoidea</taxon>
        <taxon>Tetraodontidae</taxon>
        <taxon>Tetraodon</taxon>
    </lineage>
</organism>
<dbReference type="EMBL" id="CAAE01014979">
    <property type="protein sequence ID" value="CAG06821.1"/>
    <property type="molecule type" value="Genomic_DNA"/>
</dbReference>
<feature type="compositionally biased region" description="Pro residues" evidence="1">
    <location>
        <begin position="328"/>
        <end position="337"/>
    </location>
</feature>
<feature type="compositionally biased region" description="Polar residues" evidence="1">
    <location>
        <begin position="644"/>
        <end position="654"/>
    </location>
</feature>
<reference evidence="2" key="1">
    <citation type="journal article" date="2004" name="Nature">
        <title>Genome duplication in the teleost fish Tetraodon nigroviridis reveals the early vertebrate proto-karyotype.</title>
        <authorList>
            <person name="Jaillon O."/>
            <person name="Aury J.-M."/>
            <person name="Brunet F."/>
            <person name="Petit J.-L."/>
            <person name="Stange-Thomann N."/>
            <person name="Mauceli E."/>
            <person name="Bouneau L."/>
            <person name="Fischer C."/>
            <person name="Ozouf-Costaz C."/>
            <person name="Bernot A."/>
            <person name="Nicaud S."/>
            <person name="Jaffe D."/>
            <person name="Fisher S."/>
            <person name="Lutfalla G."/>
            <person name="Dossat C."/>
            <person name="Segurens B."/>
            <person name="Dasilva C."/>
            <person name="Salanoubat M."/>
            <person name="Levy M."/>
            <person name="Boudet N."/>
            <person name="Castellano S."/>
            <person name="Anthouard V."/>
            <person name="Jubin C."/>
            <person name="Castelli V."/>
            <person name="Katinka M."/>
            <person name="Vacherie B."/>
            <person name="Biemont C."/>
            <person name="Skalli Z."/>
            <person name="Cattolico L."/>
            <person name="Poulain J."/>
            <person name="De Berardinis V."/>
            <person name="Cruaud C."/>
            <person name="Duprat S."/>
            <person name="Brottier P."/>
            <person name="Coutanceau J.-P."/>
            <person name="Gouzy J."/>
            <person name="Parra G."/>
            <person name="Lardier G."/>
            <person name="Chapple C."/>
            <person name="McKernan K.J."/>
            <person name="McEwan P."/>
            <person name="Bosak S."/>
            <person name="Kellis M."/>
            <person name="Volff J.-N."/>
            <person name="Guigo R."/>
            <person name="Zody M.C."/>
            <person name="Mesirov J."/>
            <person name="Lindblad-Toh K."/>
            <person name="Birren B."/>
            <person name="Nusbaum C."/>
            <person name="Kahn D."/>
            <person name="Robinson-Rechavi M."/>
            <person name="Laudet V."/>
            <person name="Schachter V."/>
            <person name="Quetier F."/>
            <person name="Saurin W."/>
            <person name="Scarpelli C."/>
            <person name="Wincker P."/>
            <person name="Lander E.S."/>
            <person name="Weissenbach J."/>
            <person name="Roest Crollius H."/>
        </authorList>
    </citation>
    <scope>NUCLEOTIDE SEQUENCE [LARGE SCALE GENOMIC DNA]</scope>
</reference>
<dbReference type="OrthoDB" id="8948756at2759"/>
<accession>Q4RXR1</accession>
<dbReference type="PRINTS" id="PR01217">
    <property type="entry name" value="PRICHEXTENSN"/>
</dbReference>
<name>Q4RXR1_TETNG</name>
<evidence type="ECO:0000313" key="2">
    <source>
        <dbReference type="EMBL" id="CAG06821.1"/>
    </source>
</evidence>
<feature type="compositionally biased region" description="Low complexity" evidence="1">
    <location>
        <begin position="536"/>
        <end position="546"/>
    </location>
</feature>
<feature type="compositionally biased region" description="Basic and acidic residues" evidence="1">
    <location>
        <begin position="555"/>
        <end position="570"/>
    </location>
</feature>